<name>A0ACC2NU71_9HYME</name>
<evidence type="ECO:0000313" key="2">
    <source>
        <dbReference type="Proteomes" id="UP001239111"/>
    </source>
</evidence>
<keyword evidence="2" id="KW-1185">Reference proteome</keyword>
<evidence type="ECO:0000313" key="1">
    <source>
        <dbReference type="EMBL" id="KAJ8674800.1"/>
    </source>
</evidence>
<sequence>MATKTTQDSPNTDTDLDKTISEDHMEIVDISAEDKTNTAGGSQESRQTLFLAPGSFPPLGAERQRTNSTSSQHSSRASSSDSRPTTKRKKTSDDITKSSDFVRSAVDAYYDAEADLHEYIKECQEKKKYFTKENTASIISHLTALNKAFITLAVEAGKARTSELYLEKQCAKLEKQQAQQRPQVLRTPTTPLTPTNGSGFAAALKAPPPPRPKRGRNQQPQKRFTAFVKPVENAEAGPPAPVETKKAFMTELDKLTASSNLTDKGLTVSIKALKKPKIIVYDVDRDLSEADFKDMLFERNEELFGGITKTDLANNIAGRLKGKTAANKEVFNWIVEVTPDIRNRLIRAGRIYLGYASCRLNDHISVPTCYKCQAYNHVSKYCEANADTCMHCA</sequence>
<protein>
    <submittedName>
        <fullName evidence="1">Uncharacterized protein</fullName>
    </submittedName>
</protein>
<accession>A0ACC2NU71</accession>
<reference evidence="1" key="1">
    <citation type="submission" date="2023-04" db="EMBL/GenBank/DDBJ databases">
        <title>A chromosome-level genome assembly of the parasitoid wasp Eretmocerus hayati.</title>
        <authorList>
            <person name="Zhong Y."/>
            <person name="Liu S."/>
            <person name="Liu Y."/>
        </authorList>
    </citation>
    <scope>NUCLEOTIDE SEQUENCE</scope>
    <source>
        <strain evidence="1">ZJU_SS_LIU_2023</strain>
    </source>
</reference>
<gene>
    <name evidence="1" type="ORF">QAD02_010586</name>
</gene>
<comment type="caution">
    <text evidence="1">The sequence shown here is derived from an EMBL/GenBank/DDBJ whole genome shotgun (WGS) entry which is preliminary data.</text>
</comment>
<dbReference type="EMBL" id="CM056742">
    <property type="protein sequence ID" value="KAJ8674800.1"/>
    <property type="molecule type" value="Genomic_DNA"/>
</dbReference>
<proteinExistence type="predicted"/>
<dbReference type="Proteomes" id="UP001239111">
    <property type="component" value="Chromosome 2"/>
</dbReference>
<organism evidence="1 2">
    <name type="scientific">Eretmocerus hayati</name>
    <dbReference type="NCBI Taxonomy" id="131215"/>
    <lineage>
        <taxon>Eukaryota</taxon>
        <taxon>Metazoa</taxon>
        <taxon>Ecdysozoa</taxon>
        <taxon>Arthropoda</taxon>
        <taxon>Hexapoda</taxon>
        <taxon>Insecta</taxon>
        <taxon>Pterygota</taxon>
        <taxon>Neoptera</taxon>
        <taxon>Endopterygota</taxon>
        <taxon>Hymenoptera</taxon>
        <taxon>Apocrita</taxon>
        <taxon>Proctotrupomorpha</taxon>
        <taxon>Chalcidoidea</taxon>
        <taxon>Aphelinidae</taxon>
        <taxon>Aphelininae</taxon>
        <taxon>Eretmocerus</taxon>
    </lineage>
</organism>